<organism evidence="2">
    <name type="scientific">Streptomyces sp. NBC_00060</name>
    <dbReference type="NCBI Taxonomy" id="2975636"/>
    <lineage>
        <taxon>Bacteria</taxon>
        <taxon>Bacillati</taxon>
        <taxon>Actinomycetota</taxon>
        <taxon>Actinomycetes</taxon>
        <taxon>Kitasatosporales</taxon>
        <taxon>Streptomycetaceae</taxon>
        <taxon>Streptomyces</taxon>
    </lineage>
</organism>
<reference evidence="2" key="1">
    <citation type="submission" date="2022-10" db="EMBL/GenBank/DDBJ databases">
        <title>The complete genomes of actinobacterial strains from the NBC collection.</title>
        <authorList>
            <person name="Joergensen T.S."/>
            <person name="Alvarez Arevalo M."/>
            <person name="Sterndorff E.B."/>
            <person name="Faurdal D."/>
            <person name="Vuksanovic O."/>
            <person name="Mourched A.-S."/>
            <person name="Charusanti P."/>
            <person name="Shaw S."/>
            <person name="Blin K."/>
            <person name="Weber T."/>
        </authorList>
    </citation>
    <scope>NUCLEOTIDE SEQUENCE</scope>
    <source>
        <strain evidence="2">NBC_00060</strain>
    </source>
</reference>
<feature type="region of interest" description="Disordered" evidence="1">
    <location>
        <begin position="1"/>
        <end position="24"/>
    </location>
</feature>
<proteinExistence type="predicted"/>
<name>A0AAU2H488_9ACTN</name>
<dbReference type="AlphaFoldDB" id="A0AAU2H488"/>
<dbReference type="EMBL" id="CP108253">
    <property type="protein sequence ID" value="WTU42700.1"/>
    <property type="molecule type" value="Genomic_DNA"/>
</dbReference>
<feature type="compositionally biased region" description="Gly residues" evidence="1">
    <location>
        <begin position="15"/>
        <end position="24"/>
    </location>
</feature>
<dbReference type="NCBIfam" id="NF033212">
    <property type="entry name" value="SapB_AmfS_lanti"/>
    <property type="match status" value="1"/>
</dbReference>
<dbReference type="InterPro" id="IPR045825">
    <property type="entry name" value="RamS"/>
</dbReference>
<protein>
    <submittedName>
        <fullName evidence="2">SapB/AmfS family lanthipeptide</fullName>
    </submittedName>
</protein>
<evidence type="ECO:0000256" key="1">
    <source>
        <dbReference type="SAM" id="MobiDB-lite"/>
    </source>
</evidence>
<evidence type="ECO:0000313" key="2">
    <source>
        <dbReference type="EMBL" id="WTU42700.1"/>
    </source>
</evidence>
<accession>A0AAU2H488</accession>
<dbReference type="NCBIfam" id="NF038159">
    <property type="entry name" value="lanthi_III_b"/>
    <property type="match status" value="1"/>
</dbReference>
<gene>
    <name evidence="2" type="ORF">OHV25_25530</name>
</gene>
<dbReference type="Pfam" id="PF19402">
    <property type="entry name" value="RamS"/>
    <property type="match status" value="1"/>
</dbReference>
<sequence length="45" mass="4537">MTLLDLQKLDVPETTGGGGGGGGDQSSLSLLACDKHSSNSFLLCL</sequence>